<reference evidence="3" key="1">
    <citation type="submission" date="2017-02" db="EMBL/GenBank/DDBJ databases">
        <authorList>
            <person name="Varghese N."/>
            <person name="Submissions S."/>
        </authorList>
    </citation>
    <scope>NUCLEOTIDE SEQUENCE [LARGE SCALE GENOMIC DNA]</scope>
    <source>
        <strain evidence="3">R11H</strain>
    </source>
</reference>
<dbReference type="Proteomes" id="UP000190044">
    <property type="component" value="Unassembled WGS sequence"/>
</dbReference>
<keyword evidence="3" id="KW-1185">Reference proteome</keyword>
<gene>
    <name evidence="2" type="ORF">SAMN06295937_102055</name>
</gene>
<evidence type="ECO:0000313" key="3">
    <source>
        <dbReference type="Proteomes" id="UP000190044"/>
    </source>
</evidence>
<accession>A0A1T5EB74</accession>
<dbReference type="EMBL" id="FUYP01000020">
    <property type="protein sequence ID" value="SKB81224.1"/>
    <property type="molecule type" value="Genomic_DNA"/>
</dbReference>
<feature type="region of interest" description="Disordered" evidence="1">
    <location>
        <begin position="1"/>
        <end position="28"/>
    </location>
</feature>
<proteinExistence type="predicted"/>
<feature type="compositionally biased region" description="Basic and acidic residues" evidence="1">
    <location>
        <begin position="15"/>
        <end position="28"/>
    </location>
</feature>
<protein>
    <submittedName>
        <fullName evidence="2">Uncharacterized protein</fullName>
    </submittedName>
</protein>
<evidence type="ECO:0000256" key="1">
    <source>
        <dbReference type="SAM" id="MobiDB-lite"/>
    </source>
</evidence>
<sequence>MAPAVRDQFGTCERTAGDGDNAHPGRADPHACWVGLLVEGRSYGR</sequence>
<name>A0A1T5EB74_9SPHN</name>
<organism evidence="2 3">
    <name type="scientific">Sphingopyxis flava</name>
    <dbReference type="NCBI Taxonomy" id="1507287"/>
    <lineage>
        <taxon>Bacteria</taxon>
        <taxon>Pseudomonadati</taxon>
        <taxon>Pseudomonadota</taxon>
        <taxon>Alphaproteobacteria</taxon>
        <taxon>Sphingomonadales</taxon>
        <taxon>Sphingomonadaceae</taxon>
        <taxon>Sphingopyxis</taxon>
    </lineage>
</organism>
<evidence type="ECO:0000313" key="2">
    <source>
        <dbReference type="EMBL" id="SKB81224.1"/>
    </source>
</evidence>
<dbReference type="AlphaFoldDB" id="A0A1T5EB74"/>